<dbReference type="OrthoDB" id="4365826at2759"/>
<proteinExistence type="predicted"/>
<dbReference type="Proteomes" id="UP000019376">
    <property type="component" value="Unassembled WGS sequence"/>
</dbReference>
<reference evidence="3 4" key="1">
    <citation type="journal article" date="2013" name="PLoS ONE">
        <title>Genomic and secretomic analyses reveal unique features of the lignocellulolytic enzyme system of Penicillium decumbens.</title>
        <authorList>
            <person name="Liu G."/>
            <person name="Zhang L."/>
            <person name="Wei X."/>
            <person name="Zou G."/>
            <person name="Qin Y."/>
            <person name="Ma L."/>
            <person name="Li J."/>
            <person name="Zheng H."/>
            <person name="Wang S."/>
            <person name="Wang C."/>
            <person name="Xun L."/>
            <person name="Zhao G.-P."/>
            <person name="Zhou Z."/>
            <person name="Qu Y."/>
        </authorList>
    </citation>
    <scope>NUCLEOTIDE SEQUENCE [LARGE SCALE GENOMIC DNA]</scope>
    <source>
        <strain evidence="4">114-2 / CGMCC 5302</strain>
    </source>
</reference>
<evidence type="ECO:0000256" key="2">
    <source>
        <dbReference type="SAM" id="Phobius"/>
    </source>
</evidence>
<feature type="transmembrane region" description="Helical" evidence="2">
    <location>
        <begin position="399"/>
        <end position="420"/>
    </location>
</feature>
<sequence>MGELAVPKVAVLRPGSQTTDSREDESSFDLHPELDVPHGIPRRLSALLLGHSLTPALGSSSLPFTNIPGTRPPPPRSNTPLKPRGRNSRRRRSGQLDPAPDSAPRYASGSSSKQEHGEQDSQSSFSNGKVDGAEESDIGPHGQRMSALETHLGSILRDGMNPIIFVCWGKSSDCTIVPVPLTNYEDEAAVWTEIRRAWLSRLGWKKYVPWYNVKRVDLVELSLAGVKPNVSGESAQFMGMYRSRNLKSQEAHFQKIVDDYQEMREYPCGYDVSTGKALCMCTLTNCASGIGDEECPTEIIVQAMRSLRATQTHDLMTTIFFHPELASVNGFLQAETVIYGHSILYSWHCPELRELEYQAVLLDDNWEDILRWLAGPLTILVPLMTVLIAQYIFGDWGTAWNVGCFFVAFTVASPFLNMGWHTTPRPEH</sequence>
<feature type="region of interest" description="Disordered" evidence="1">
    <location>
        <begin position="60"/>
        <end position="144"/>
    </location>
</feature>
<keyword evidence="2" id="KW-0472">Membrane</keyword>
<feature type="transmembrane region" description="Helical" evidence="2">
    <location>
        <begin position="372"/>
        <end position="393"/>
    </location>
</feature>
<evidence type="ECO:0000256" key="1">
    <source>
        <dbReference type="SAM" id="MobiDB-lite"/>
    </source>
</evidence>
<protein>
    <submittedName>
        <fullName evidence="3">Uncharacterized protein</fullName>
    </submittedName>
</protein>
<feature type="region of interest" description="Disordered" evidence="1">
    <location>
        <begin position="1"/>
        <end position="37"/>
    </location>
</feature>
<gene>
    <name evidence="3" type="ORF">PDE_06153</name>
</gene>
<feature type="compositionally biased region" description="Basic residues" evidence="1">
    <location>
        <begin position="83"/>
        <end position="93"/>
    </location>
</feature>
<dbReference type="AlphaFoldDB" id="S8AXW2"/>
<keyword evidence="2" id="KW-1133">Transmembrane helix</keyword>
<accession>S8AXW2</accession>
<dbReference type="EMBL" id="KB644413">
    <property type="protein sequence ID" value="EPS31198.1"/>
    <property type="molecule type" value="Genomic_DNA"/>
</dbReference>
<dbReference type="HOGENOM" id="CLU_641085_0_0_1"/>
<feature type="compositionally biased region" description="Basic and acidic residues" evidence="1">
    <location>
        <begin position="20"/>
        <end position="36"/>
    </location>
</feature>
<keyword evidence="4" id="KW-1185">Reference proteome</keyword>
<evidence type="ECO:0000313" key="3">
    <source>
        <dbReference type="EMBL" id="EPS31198.1"/>
    </source>
</evidence>
<dbReference type="eggNOG" id="ENOG502SWQ6">
    <property type="taxonomic scope" value="Eukaryota"/>
</dbReference>
<name>S8AXW2_PENO1</name>
<keyword evidence="2" id="KW-0812">Transmembrane</keyword>
<evidence type="ECO:0000313" key="4">
    <source>
        <dbReference type="Proteomes" id="UP000019376"/>
    </source>
</evidence>
<dbReference type="PhylomeDB" id="S8AXW2"/>
<organism evidence="3 4">
    <name type="scientific">Penicillium oxalicum (strain 114-2 / CGMCC 5302)</name>
    <name type="common">Penicillium decumbens</name>
    <dbReference type="NCBI Taxonomy" id="933388"/>
    <lineage>
        <taxon>Eukaryota</taxon>
        <taxon>Fungi</taxon>
        <taxon>Dikarya</taxon>
        <taxon>Ascomycota</taxon>
        <taxon>Pezizomycotina</taxon>
        <taxon>Eurotiomycetes</taxon>
        <taxon>Eurotiomycetidae</taxon>
        <taxon>Eurotiales</taxon>
        <taxon>Aspergillaceae</taxon>
        <taxon>Penicillium</taxon>
    </lineage>
</organism>